<organism evidence="1">
    <name type="scientific">marine sediment metagenome</name>
    <dbReference type="NCBI Taxonomy" id="412755"/>
    <lineage>
        <taxon>unclassified sequences</taxon>
        <taxon>metagenomes</taxon>
        <taxon>ecological metagenomes</taxon>
    </lineage>
</organism>
<proteinExistence type="predicted"/>
<gene>
    <name evidence="1" type="ORF">S01H1_04384</name>
</gene>
<comment type="caution">
    <text evidence="1">The sequence shown here is derived from an EMBL/GenBank/DDBJ whole genome shotgun (WGS) entry which is preliminary data.</text>
</comment>
<feature type="non-terminal residue" evidence="1">
    <location>
        <position position="34"/>
    </location>
</feature>
<evidence type="ECO:0000313" key="1">
    <source>
        <dbReference type="EMBL" id="GAF84127.1"/>
    </source>
</evidence>
<name>X0T7G6_9ZZZZ</name>
<sequence>MLKSALKLLADRSGYVLERKRAKEDPIIPHGVIE</sequence>
<dbReference type="AlphaFoldDB" id="X0T7G6"/>
<reference evidence="1" key="1">
    <citation type="journal article" date="2014" name="Front. Microbiol.">
        <title>High frequency of phylogenetically diverse reductive dehalogenase-homologous genes in deep subseafloor sedimentary metagenomes.</title>
        <authorList>
            <person name="Kawai M."/>
            <person name="Futagami T."/>
            <person name="Toyoda A."/>
            <person name="Takaki Y."/>
            <person name="Nishi S."/>
            <person name="Hori S."/>
            <person name="Arai W."/>
            <person name="Tsubouchi T."/>
            <person name="Morono Y."/>
            <person name="Uchiyama I."/>
            <person name="Ito T."/>
            <person name="Fujiyama A."/>
            <person name="Inagaki F."/>
            <person name="Takami H."/>
        </authorList>
    </citation>
    <scope>NUCLEOTIDE SEQUENCE</scope>
    <source>
        <strain evidence="1">Expedition CK06-06</strain>
    </source>
</reference>
<accession>X0T7G6</accession>
<protein>
    <submittedName>
        <fullName evidence="1">Uncharacterized protein</fullName>
    </submittedName>
</protein>
<dbReference type="EMBL" id="BARS01002317">
    <property type="protein sequence ID" value="GAF84127.1"/>
    <property type="molecule type" value="Genomic_DNA"/>
</dbReference>